<dbReference type="InterPro" id="IPR013906">
    <property type="entry name" value="eIF3j"/>
</dbReference>
<sequence length="173" mass="19319">MELDQAPVVKPPPEKAPKKSAAKSTEKKGKTVQLLKEEKLDPLAEKLRQQRLVEEADFRSTTELFAKKGDEKSLDSFIPKSESDFLEYAELISHKLRSFEAIMRLSMTAMKAADAKEVSASVSAIANEKIKAEKEANASKKKQAGKKKQLHVDKPDDDLVVNPYDALDDVDFM</sequence>
<dbReference type="PANTHER" id="PTHR21681:SF0">
    <property type="entry name" value="EUKARYOTIC TRANSLATION INITIATION FACTOR 3 SUBUNIT J"/>
    <property type="match status" value="1"/>
</dbReference>
<dbReference type="GO" id="GO:0005852">
    <property type="term" value="C:eukaryotic translation initiation factor 3 complex"/>
    <property type="evidence" value="ECO:0007669"/>
    <property type="project" value="InterPro"/>
</dbReference>
<dbReference type="OrthoDB" id="20381at2759"/>
<evidence type="ECO:0000313" key="2">
    <source>
        <dbReference type="EMBL" id="KAG6743302.1"/>
    </source>
</evidence>
<protein>
    <recommendedName>
        <fullName evidence="4">Eukaryotic translation initiation factor 3 30 kDa subunit</fullName>
    </recommendedName>
</protein>
<evidence type="ECO:0000313" key="3">
    <source>
        <dbReference type="Proteomes" id="UP000886885"/>
    </source>
</evidence>
<dbReference type="Pfam" id="PF08597">
    <property type="entry name" value="eIF3_subunit"/>
    <property type="match status" value="1"/>
</dbReference>
<keyword evidence="3" id="KW-1185">Reference proteome</keyword>
<feature type="compositionally biased region" description="Basic residues" evidence="1">
    <location>
        <begin position="139"/>
        <end position="149"/>
    </location>
</feature>
<dbReference type="GO" id="GO:0003743">
    <property type="term" value="F:translation initiation factor activity"/>
    <property type="evidence" value="ECO:0007669"/>
    <property type="project" value="InterPro"/>
</dbReference>
<name>A0A8X8C6U4_POPTO</name>
<reference evidence="2" key="1">
    <citation type="journal article" date="2020" name="bioRxiv">
        <title>Hybrid origin of Populus tomentosa Carr. identified through genome sequencing and phylogenomic analysis.</title>
        <authorList>
            <person name="An X."/>
            <person name="Gao K."/>
            <person name="Chen Z."/>
            <person name="Li J."/>
            <person name="Yang X."/>
            <person name="Yang X."/>
            <person name="Zhou J."/>
            <person name="Guo T."/>
            <person name="Zhao T."/>
            <person name="Huang S."/>
            <person name="Miao D."/>
            <person name="Khan W.U."/>
            <person name="Rao P."/>
            <person name="Ye M."/>
            <person name="Lei B."/>
            <person name="Liao W."/>
            <person name="Wang J."/>
            <person name="Ji L."/>
            <person name="Li Y."/>
            <person name="Guo B."/>
            <person name="Mustafa N.S."/>
            <person name="Li S."/>
            <person name="Yun Q."/>
            <person name="Keller S.R."/>
            <person name="Mao J."/>
            <person name="Zhang R."/>
            <person name="Strauss S.H."/>
        </authorList>
    </citation>
    <scope>NUCLEOTIDE SEQUENCE</scope>
    <source>
        <strain evidence="2">GM15</strain>
        <tissue evidence="2">Leaf</tissue>
    </source>
</reference>
<feature type="compositionally biased region" description="Basic and acidic residues" evidence="1">
    <location>
        <begin position="24"/>
        <end position="35"/>
    </location>
</feature>
<accession>A0A8X8C6U4</accession>
<dbReference type="AlphaFoldDB" id="A0A8X8C6U4"/>
<proteinExistence type="predicted"/>
<dbReference type="PANTHER" id="PTHR21681">
    <property type="entry name" value="EUKARYOTIC TRANSLATION INITIATION FACTOR 3 SUBUNIT J"/>
    <property type="match status" value="1"/>
</dbReference>
<feature type="region of interest" description="Disordered" evidence="1">
    <location>
        <begin position="132"/>
        <end position="161"/>
    </location>
</feature>
<evidence type="ECO:0008006" key="4">
    <source>
        <dbReference type="Google" id="ProtNLM"/>
    </source>
</evidence>
<gene>
    <name evidence="2" type="ORF">POTOM_054254</name>
</gene>
<comment type="caution">
    <text evidence="2">The sequence shown here is derived from an EMBL/GenBank/DDBJ whole genome shotgun (WGS) entry which is preliminary data.</text>
</comment>
<dbReference type="EMBL" id="JAAWWB010000033">
    <property type="protein sequence ID" value="KAG6743302.1"/>
    <property type="molecule type" value="Genomic_DNA"/>
</dbReference>
<feature type="region of interest" description="Disordered" evidence="1">
    <location>
        <begin position="1"/>
        <end position="35"/>
    </location>
</feature>
<evidence type="ECO:0000256" key="1">
    <source>
        <dbReference type="SAM" id="MobiDB-lite"/>
    </source>
</evidence>
<dbReference type="Proteomes" id="UP000886885">
    <property type="component" value="Chromosome 17A"/>
</dbReference>
<organism evidence="2 3">
    <name type="scientific">Populus tomentosa</name>
    <name type="common">Chinese white poplar</name>
    <dbReference type="NCBI Taxonomy" id="118781"/>
    <lineage>
        <taxon>Eukaryota</taxon>
        <taxon>Viridiplantae</taxon>
        <taxon>Streptophyta</taxon>
        <taxon>Embryophyta</taxon>
        <taxon>Tracheophyta</taxon>
        <taxon>Spermatophyta</taxon>
        <taxon>Magnoliopsida</taxon>
        <taxon>eudicotyledons</taxon>
        <taxon>Gunneridae</taxon>
        <taxon>Pentapetalae</taxon>
        <taxon>rosids</taxon>
        <taxon>fabids</taxon>
        <taxon>Malpighiales</taxon>
        <taxon>Salicaceae</taxon>
        <taxon>Saliceae</taxon>
        <taxon>Populus</taxon>
    </lineage>
</organism>